<protein>
    <recommendedName>
        <fullName evidence="8">Nickel/cobalt efflux system</fullName>
    </recommendedName>
</protein>
<dbReference type="PANTHER" id="PTHR31611:SF0">
    <property type="entry name" value="HIGH-AFFINITY NICKEL TRANSPORT PROTEIN NIC1"/>
    <property type="match status" value="1"/>
</dbReference>
<evidence type="ECO:0000256" key="1">
    <source>
        <dbReference type="ARBA" id="ARBA00004127"/>
    </source>
</evidence>
<keyword evidence="6 8" id="KW-1133">Transmembrane helix</keyword>
<organism evidence="9 10">
    <name type="scientific">Paenibacillus elgii</name>
    <dbReference type="NCBI Taxonomy" id="189691"/>
    <lineage>
        <taxon>Bacteria</taxon>
        <taxon>Bacillati</taxon>
        <taxon>Bacillota</taxon>
        <taxon>Bacilli</taxon>
        <taxon>Bacillales</taxon>
        <taxon>Paenibacillaceae</taxon>
        <taxon>Paenibacillus</taxon>
    </lineage>
</organism>
<evidence type="ECO:0000256" key="8">
    <source>
        <dbReference type="RuleBase" id="RU362101"/>
    </source>
</evidence>
<dbReference type="Pfam" id="PF03824">
    <property type="entry name" value="NicO"/>
    <property type="match status" value="1"/>
</dbReference>
<dbReference type="Proteomes" id="UP000076563">
    <property type="component" value="Unassembled WGS sequence"/>
</dbReference>
<dbReference type="InterPro" id="IPR011541">
    <property type="entry name" value="Ni/Co_transpt_high_affinity"/>
</dbReference>
<feature type="transmembrane region" description="Helical" evidence="8">
    <location>
        <begin position="120"/>
        <end position="143"/>
    </location>
</feature>
<evidence type="ECO:0000256" key="5">
    <source>
        <dbReference type="ARBA" id="ARBA00022692"/>
    </source>
</evidence>
<keyword evidence="10" id="KW-1185">Reference proteome</keyword>
<feature type="transmembrane region" description="Helical" evidence="8">
    <location>
        <begin position="220"/>
        <end position="242"/>
    </location>
</feature>
<proteinExistence type="inferred from homology"/>
<dbReference type="eggNOG" id="COG3376">
    <property type="taxonomic scope" value="Bacteria"/>
</dbReference>
<dbReference type="AlphaFoldDB" id="A0A163VTG5"/>
<sequence>MMLLRRTLAGKPWTKYFGSVVGLHIIGIAFLLVTLPRHPAMLGLGVLAYTLGLRHAFDADHIVAIDNTVRKLIEQKRDPEGVGFYFSLGHSTVVLLLTIGVVVSMNWVKSNLPMMEQWGGVIGSTVSGLFLLLIGLINLFILMQMYRVFRQLKQMPGQEEKMEELLDSRGFIARLTGPLFKLVGRSWHIYFIGFLFGLGFDTASEIGLLAMSQNAASSSISWIGVLSLPILFASGMSLMDTADGVFMTSSYQWAFNKPIRKMYYNLTVTAMSVIAALFVAFVEIMQTSAEQFSLEGAFWSYMQNLDLGSVGYILVVLFILTWSVSYGIWRVFRIEEKWG</sequence>
<keyword evidence="3 8" id="KW-0813">Transport</keyword>
<feature type="transmembrane region" description="Helical" evidence="8">
    <location>
        <begin position="82"/>
        <end position="108"/>
    </location>
</feature>
<comment type="caution">
    <text evidence="9">The sequence shown here is derived from an EMBL/GenBank/DDBJ whole genome shotgun (WGS) entry which is preliminary data.</text>
</comment>
<evidence type="ECO:0000256" key="3">
    <source>
        <dbReference type="ARBA" id="ARBA00022448"/>
    </source>
</evidence>
<evidence type="ECO:0000256" key="4">
    <source>
        <dbReference type="ARBA" id="ARBA00022596"/>
    </source>
</evidence>
<feature type="transmembrane region" description="Helical" evidence="8">
    <location>
        <begin position="16"/>
        <end position="35"/>
    </location>
</feature>
<dbReference type="PANTHER" id="PTHR31611">
    <property type="entry name" value="HIGH-AFFINITY NICKEL TRANSPORT PROTEIN NIC1"/>
    <property type="match status" value="1"/>
</dbReference>
<gene>
    <name evidence="9" type="ORF">AV654_26755</name>
</gene>
<dbReference type="OrthoDB" id="9776706at2"/>
<reference evidence="10" key="1">
    <citation type="submission" date="2016-01" db="EMBL/GenBank/DDBJ databases">
        <title>Draft genome of Chromobacterium sp. F49.</title>
        <authorList>
            <person name="Hong K.W."/>
        </authorList>
    </citation>
    <scope>NUCLEOTIDE SEQUENCE [LARGE SCALE GENOMIC DNA]</scope>
    <source>
        <strain evidence="10">M63</strain>
    </source>
</reference>
<dbReference type="NCBIfam" id="TIGR00802">
    <property type="entry name" value="nico"/>
    <property type="match status" value="1"/>
</dbReference>
<feature type="transmembrane region" description="Helical" evidence="8">
    <location>
        <begin position="309"/>
        <end position="329"/>
    </location>
</feature>
<keyword evidence="5 8" id="KW-0812">Transmembrane</keyword>
<dbReference type="InterPro" id="IPR004688">
    <property type="entry name" value="Ni/Co_transpt"/>
</dbReference>
<evidence type="ECO:0000313" key="10">
    <source>
        <dbReference type="Proteomes" id="UP000076563"/>
    </source>
</evidence>
<dbReference type="GO" id="GO:0012505">
    <property type="term" value="C:endomembrane system"/>
    <property type="evidence" value="ECO:0007669"/>
    <property type="project" value="UniProtKB-SubCell"/>
</dbReference>
<accession>A0A163VTG5</accession>
<feature type="transmembrane region" description="Helical" evidence="8">
    <location>
        <begin position="182"/>
        <end position="200"/>
    </location>
</feature>
<dbReference type="GO" id="GO:0005886">
    <property type="term" value="C:plasma membrane"/>
    <property type="evidence" value="ECO:0007669"/>
    <property type="project" value="UniProtKB-SubCell"/>
</dbReference>
<evidence type="ECO:0000313" key="9">
    <source>
        <dbReference type="EMBL" id="KZE75370.1"/>
    </source>
</evidence>
<dbReference type="GO" id="GO:0015099">
    <property type="term" value="F:nickel cation transmembrane transporter activity"/>
    <property type="evidence" value="ECO:0007669"/>
    <property type="project" value="UniProtKB-UniRule"/>
</dbReference>
<keyword evidence="4" id="KW-0533">Nickel</keyword>
<dbReference type="EMBL" id="LQRA01000072">
    <property type="protein sequence ID" value="KZE75370.1"/>
    <property type="molecule type" value="Genomic_DNA"/>
</dbReference>
<comment type="similarity">
    <text evidence="2 8">Belongs to the NiCoT transporter (TC 2.A.52) family.</text>
</comment>
<name>A0A163VTG5_9BACL</name>
<feature type="transmembrane region" description="Helical" evidence="8">
    <location>
        <begin position="263"/>
        <end position="289"/>
    </location>
</feature>
<keyword evidence="7 8" id="KW-0472">Membrane</keyword>
<dbReference type="RefSeq" id="WP_063184846.1">
    <property type="nucleotide sequence ID" value="NZ_LQRA01000072.1"/>
</dbReference>
<evidence type="ECO:0000256" key="7">
    <source>
        <dbReference type="ARBA" id="ARBA00023136"/>
    </source>
</evidence>
<evidence type="ECO:0000256" key="6">
    <source>
        <dbReference type="ARBA" id="ARBA00022989"/>
    </source>
</evidence>
<evidence type="ECO:0000256" key="2">
    <source>
        <dbReference type="ARBA" id="ARBA00010892"/>
    </source>
</evidence>
<dbReference type="STRING" id="1007103.GCA_000213315_01317"/>
<comment type="subcellular location">
    <subcellularLocation>
        <location evidence="8">Cell membrane</location>
        <topology evidence="8">Multi-pass membrane protein</topology>
    </subcellularLocation>
    <subcellularLocation>
        <location evidence="1">Endomembrane system</location>
        <topology evidence="1">Multi-pass membrane protein</topology>
    </subcellularLocation>
</comment>